<dbReference type="SUPFAM" id="SSF56281">
    <property type="entry name" value="Metallo-hydrolase/oxidoreductase"/>
    <property type="match status" value="1"/>
</dbReference>
<feature type="domain" description="Metallo-beta-lactamase" evidence="1">
    <location>
        <begin position="51"/>
        <end position="229"/>
    </location>
</feature>
<evidence type="ECO:0000259" key="1">
    <source>
        <dbReference type="Pfam" id="PF12706"/>
    </source>
</evidence>
<dbReference type="InterPro" id="IPR036866">
    <property type="entry name" value="RibonucZ/Hydroxyglut_hydro"/>
</dbReference>
<proteinExistence type="predicted"/>
<dbReference type="Proteomes" id="UP000679335">
    <property type="component" value="Chromosome"/>
</dbReference>
<evidence type="ECO:0000313" key="3">
    <source>
        <dbReference type="Proteomes" id="UP000679335"/>
    </source>
</evidence>
<dbReference type="EMBL" id="CP076023">
    <property type="protein sequence ID" value="QWC17227.1"/>
    <property type="molecule type" value="Genomic_DNA"/>
</dbReference>
<dbReference type="PANTHER" id="PTHR46018">
    <property type="entry name" value="ZINC PHOSPHODIESTERASE ELAC PROTEIN 1"/>
    <property type="match status" value="1"/>
</dbReference>
<dbReference type="InterPro" id="IPR001279">
    <property type="entry name" value="Metallo-B-lactamas"/>
</dbReference>
<name>A0ABX8GNI9_9CELL</name>
<keyword evidence="3" id="KW-1185">Reference proteome</keyword>
<gene>
    <name evidence="2" type="ORF">KKR89_06460</name>
</gene>
<evidence type="ECO:0000313" key="2">
    <source>
        <dbReference type="EMBL" id="QWC17227.1"/>
    </source>
</evidence>
<dbReference type="Pfam" id="PF12706">
    <property type="entry name" value="Lactamase_B_2"/>
    <property type="match status" value="1"/>
</dbReference>
<organism evidence="2 3">
    <name type="scientific">Cellulomonas dongxiuzhuiae</name>
    <dbReference type="NCBI Taxonomy" id="2819979"/>
    <lineage>
        <taxon>Bacteria</taxon>
        <taxon>Bacillati</taxon>
        <taxon>Actinomycetota</taxon>
        <taxon>Actinomycetes</taxon>
        <taxon>Micrococcales</taxon>
        <taxon>Cellulomonadaceae</taxon>
        <taxon>Cellulomonas</taxon>
    </lineage>
</organism>
<dbReference type="CDD" id="cd07716">
    <property type="entry name" value="RNaseZ_short-form-like_MBL-fold"/>
    <property type="match status" value="1"/>
</dbReference>
<dbReference type="Gene3D" id="3.60.15.10">
    <property type="entry name" value="Ribonuclease Z/Hydroxyacylglutathione hydrolase-like"/>
    <property type="match status" value="1"/>
</dbReference>
<dbReference type="PANTHER" id="PTHR46018:SF4">
    <property type="entry name" value="METALLO-HYDROLASE YHFI-RELATED"/>
    <property type="match status" value="1"/>
</dbReference>
<sequence>MRLVVLGCAGSFPGPGSAASSYLVQAEDAAGRTWSALLDLGNGALGALQRWGDPAALDVVALSHLHADHVADMAVLGVYRRYRPGGALPPVAVHGPEGTRERLGHMSGDDLAADTGEQFDVRVWRAGEQVVVGPLTLEAVPVDHPVPAFGVRVTGPSESDPSRRVTLAYSGDTDASPGLDDLATGADLLLAEAAFVEGRDDHVRGIHLTGRRAGEAAARGGARSLVLTHVPAWNDPAVALAEAQAVYDGPVTLAAPGATYPL</sequence>
<dbReference type="RefSeq" id="WP_208197501.1">
    <property type="nucleotide sequence ID" value="NZ_CP076023.1"/>
</dbReference>
<protein>
    <submittedName>
        <fullName evidence="2">MBL fold metallo-hydrolase</fullName>
    </submittedName>
</protein>
<reference evidence="2 3" key="1">
    <citation type="submission" date="2021-05" db="EMBL/GenBank/DDBJ databases">
        <title>Novel species in genus Cellulomonas.</title>
        <authorList>
            <person name="Zhang G."/>
        </authorList>
    </citation>
    <scope>NUCLEOTIDE SEQUENCE [LARGE SCALE GENOMIC DNA]</scope>
    <source>
        <strain evidence="3">zg-ZUI157</strain>
    </source>
</reference>
<accession>A0ABX8GNI9</accession>